<organism evidence="2 3">
    <name type="scientific">Flavobacterium davisii</name>
    <dbReference type="NCBI Taxonomy" id="2906077"/>
    <lineage>
        <taxon>Bacteria</taxon>
        <taxon>Pseudomonadati</taxon>
        <taxon>Bacteroidota</taxon>
        <taxon>Flavobacteriia</taxon>
        <taxon>Flavobacteriales</taxon>
        <taxon>Flavobacteriaceae</taxon>
        <taxon>Flavobacterium</taxon>
    </lineage>
</organism>
<dbReference type="GO" id="GO:0005975">
    <property type="term" value="P:carbohydrate metabolic process"/>
    <property type="evidence" value="ECO:0007669"/>
    <property type="project" value="InterPro"/>
</dbReference>
<dbReference type="SMART" id="SM00642">
    <property type="entry name" value="Aamy"/>
    <property type="match status" value="1"/>
</dbReference>
<dbReference type="EMBL" id="MTCZ01000025">
    <property type="protein sequence ID" value="OWP84634.1"/>
    <property type="molecule type" value="Genomic_DNA"/>
</dbReference>
<dbReference type="Gene3D" id="3.20.20.80">
    <property type="entry name" value="Glycosidases"/>
    <property type="match status" value="1"/>
</dbReference>
<dbReference type="RefSeq" id="WP_123901247.1">
    <property type="nucleotide sequence ID" value="NZ_MTCZ01000025.1"/>
</dbReference>
<proteinExistence type="predicted"/>
<dbReference type="Pfam" id="PF00128">
    <property type="entry name" value="Alpha-amylase"/>
    <property type="match status" value="2"/>
</dbReference>
<dbReference type="SUPFAM" id="SSF51445">
    <property type="entry name" value="(Trans)glycosidases"/>
    <property type="match status" value="1"/>
</dbReference>
<sequence length="468" mass="55000">MKRNVIYLGIILFLLIACHKKAQKVIVPKKIINCLDSKITQNAIVYQVNIKNYSAEGSFNAFAKDIPKLKAIGIKIIWLMPVQEMGHFKRDISNITTPKKIEDTVTKQILKGNPYVIKNYKKIDPNYGSDTDLKKIIKTAHTNGMYVVLDWVANHTAWNHDWITSYPDFYLKNKKEILLTPYHWINVAKLNYTSSDLHFTMINEMKYWIQQFDIDGFRCQVASEVPTFFWERAVKELRKIKPILMIAEAEKESLLKNAFDIQYAWEAHHILNSIAKSKMNVLDLDRYLEKEENNFPKDKMRLHFITNYDENIWNGTEYKRMGQAVEVMTVLTYILNGIPLIYNGQEYDSHKQFLPYKKDTLLHTEGRMMPIYKKLGTLKKAYPFLNTGKESATSIRIHTNNDRVFWMCKKEKKNKKLFFIANLSSEKQNLKWPITGCFKDFFENKLIEIKNTSASTFQPWQYKILISP</sequence>
<dbReference type="PANTHER" id="PTHR47786:SF2">
    <property type="entry name" value="GLYCOSYL HYDROLASE FAMILY 13 CATALYTIC DOMAIN-CONTAINING PROTEIN"/>
    <property type="match status" value="1"/>
</dbReference>
<dbReference type="PANTHER" id="PTHR47786">
    <property type="entry name" value="ALPHA-1,4-GLUCAN:MALTOSE-1-PHOSPHATE MALTOSYLTRANSFERASE"/>
    <property type="match status" value="1"/>
</dbReference>
<comment type="caution">
    <text evidence="2">The sequence shown here is derived from an EMBL/GenBank/DDBJ whole genome shotgun (WGS) entry which is preliminary data.</text>
</comment>
<reference evidence="2 3" key="1">
    <citation type="journal article" date="2017" name="Infect. Genet. Evol.">
        <title>Comparative genome analysis of fish pathogen Flavobacterium columnare reveals extensive sequence diversity within the species.</title>
        <authorList>
            <person name="Kayansamruaj P."/>
            <person name="Dong H.T."/>
            <person name="Hirono I."/>
            <person name="Kondo H."/>
            <person name="Senapin S."/>
            <person name="Rodkhum C."/>
        </authorList>
    </citation>
    <scope>NUCLEOTIDE SEQUENCE [LARGE SCALE GENOMIC DNA]</scope>
    <source>
        <strain evidence="2 3">1215</strain>
    </source>
</reference>
<protein>
    <recommendedName>
        <fullName evidence="1">Glycosyl hydrolase family 13 catalytic domain-containing protein</fullName>
    </recommendedName>
</protein>
<name>A0A246GJY8_9FLAO</name>
<feature type="domain" description="Glycosyl hydrolase family 13 catalytic" evidence="1">
    <location>
        <begin position="42"/>
        <end position="379"/>
    </location>
</feature>
<dbReference type="Proteomes" id="UP000197768">
    <property type="component" value="Unassembled WGS sequence"/>
</dbReference>
<evidence type="ECO:0000313" key="3">
    <source>
        <dbReference type="Proteomes" id="UP000197768"/>
    </source>
</evidence>
<accession>A0A246GJY8</accession>
<dbReference type="CDD" id="cd11313">
    <property type="entry name" value="AmyAc_arch_bac_AmyA"/>
    <property type="match status" value="1"/>
</dbReference>
<dbReference type="InterPro" id="IPR017853">
    <property type="entry name" value="GH"/>
</dbReference>
<evidence type="ECO:0000313" key="2">
    <source>
        <dbReference type="EMBL" id="OWP84634.1"/>
    </source>
</evidence>
<evidence type="ECO:0000259" key="1">
    <source>
        <dbReference type="SMART" id="SM00642"/>
    </source>
</evidence>
<gene>
    <name evidence="2" type="ORF">BWK59_04355</name>
</gene>
<dbReference type="PROSITE" id="PS51257">
    <property type="entry name" value="PROKAR_LIPOPROTEIN"/>
    <property type="match status" value="1"/>
</dbReference>
<dbReference type="AlphaFoldDB" id="A0A246GJY8"/>
<dbReference type="InterPro" id="IPR006047">
    <property type="entry name" value="GH13_cat_dom"/>
</dbReference>